<dbReference type="Pfam" id="PF02767">
    <property type="entry name" value="DNA_pol3_beta_2"/>
    <property type="match status" value="1"/>
</dbReference>
<keyword evidence="6 10" id="KW-0548">Nucleotidyltransferase</keyword>
<dbReference type="Pfam" id="PF02768">
    <property type="entry name" value="DNA_pol3_beta_3"/>
    <property type="match status" value="1"/>
</dbReference>
<dbReference type="Pfam" id="PF00712">
    <property type="entry name" value="DNA_pol3_beta"/>
    <property type="match status" value="1"/>
</dbReference>
<organism evidence="14 15">
    <name type="scientific">Desulfurivibrio alkaliphilus (strain DSM 19089 / UNIQEM U267 / AHT2)</name>
    <dbReference type="NCBI Taxonomy" id="589865"/>
    <lineage>
        <taxon>Bacteria</taxon>
        <taxon>Pseudomonadati</taxon>
        <taxon>Thermodesulfobacteriota</taxon>
        <taxon>Desulfobulbia</taxon>
        <taxon>Desulfobulbales</taxon>
        <taxon>Desulfobulbaceae</taxon>
        <taxon>Desulfurivibrio</taxon>
    </lineage>
</organism>
<keyword evidence="9" id="KW-0238">DNA-binding</keyword>
<dbReference type="NCBIfam" id="TIGR00663">
    <property type="entry name" value="dnan"/>
    <property type="match status" value="1"/>
</dbReference>
<feature type="domain" description="DNA polymerase III beta sliding clamp central" evidence="12">
    <location>
        <begin position="131"/>
        <end position="252"/>
    </location>
</feature>
<protein>
    <recommendedName>
        <fullName evidence="3 10">Beta sliding clamp</fullName>
    </recommendedName>
</protein>
<dbReference type="PANTHER" id="PTHR30478">
    <property type="entry name" value="DNA POLYMERASE III SUBUNIT BETA"/>
    <property type="match status" value="1"/>
</dbReference>
<evidence type="ECO:0000256" key="7">
    <source>
        <dbReference type="ARBA" id="ARBA00022705"/>
    </source>
</evidence>
<reference evidence="15" key="1">
    <citation type="submission" date="2010-02" db="EMBL/GenBank/DDBJ databases">
        <title>Complete sequence of Desulfurivibrio alkaliphilus AHT2.</title>
        <authorList>
            <consortium name="US DOE Joint Genome Institute"/>
            <person name="Pitluck S."/>
            <person name="Chertkov O."/>
            <person name="Detter J.C."/>
            <person name="Han C."/>
            <person name="Tapia R."/>
            <person name="Larimer F."/>
            <person name="Land M."/>
            <person name="Hauser L."/>
            <person name="Kyrpides N."/>
            <person name="Mikhailova N."/>
            <person name="Sorokin D.Y."/>
            <person name="Muyzer G."/>
            <person name="Woyke T."/>
        </authorList>
    </citation>
    <scope>NUCLEOTIDE SEQUENCE [LARGE SCALE GENOMIC DNA]</scope>
    <source>
        <strain evidence="15">DSM 19089 / UNIQEM U267 / AHT2</strain>
    </source>
</reference>
<dbReference type="GO" id="GO:0008408">
    <property type="term" value="F:3'-5' exonuclease activity"/>
    <property type="evidence" value="ECO:0007669"/>
    <property type="project" value="InterPro"/>
</dbReference>
<dbReference type="Gene3D" id="3.10.150.10">
    <property type="entry name" value="DNA Polymerase III, subunit A, domain 2"/>
    <property type="match status" value="1"/>
</dbReference>
<dbReference type="GO" id="GO:0003887">
    <property type="term" value="F:DNA-directed DNA polymerase activity"/>
    <property type="evidence" value="ECO:0007669"/>
    <property type="project" value="UniProtKB-UniRule"/>
</dbReference>
<evidence type="ECO:0000313" key="14">
    <source>
        <dbReference type="EMBL" id="ADH86779.1"/>
    </source>
</evidence>
<dbReference type="InterPro" id="IPR001001">
    <property type="entry name" value="DNA_polIII_beta"/>
</dbReference>
<keyword evidence="8 10" id="KW-0239">DNA-directed DNA polymerase</keyword>
<dbReference type="GO" id="GO:0003677">
    <property type="term" value="F:DNA binding"/>
    <property type="evidence" value="ECO:0007669"/>
    <property type="project" value="UniProtKB-UniRule"/>
</dbReference>
<keyword evidence="5 10" id="KW-0808">Transferase</keyword>
<evidence type="ECO:0000259" key="11">
    <source>
        <dbReference type="Pfam" id="PF00712"/>
    </source>
</evidence>
<dbReference type="InterPro" id="IPR022634">
    <property type="entry name" value="DNA_polIII_beta_N"/>
</dbReference>
<dbReference type="GO" id="GO:0006271">
    <property type="term" value="P:DNA strand elongation involved in DNA replication"/>
    <property type="evidence" value="ECO:0007669"/>
    <property type="project" value="TreeGrafter"/>
</dbReference>
<keyword evidence="15" id="KW-1185">Reference proteome</keyword>
<dbReference type="EMBL" id="CP001940">
    <property type="protein sequence ID" value="ADH86779.1"/>
    <property type="molecule type" value="Genomic_DNA"/>
</dbReference>
<comment type="similarity">
    <text evidence="2 10">Belongs to the beta sliding clamp family.</text>
</comment>
<evidence type="ECO:0000256" key="6">
    <source>
        <dbReference type="ARBA" id="ARBA00022695"/>
    </source>
</evidence>
<evidence type="ECO:0000256" key="3">
    <source>
        <dbReference type="ARBA" id="ARBA00021035"/>
    </source>
</evidence>
<dbReference type="InterPro" id="IPR022637">
    <property type="entry name" value="DNA_polIII_beta_cen"/>
</dbReference>
<dbReference type="eggNOG" id="COG0592">
    <property type="taxonomic scope" value="Bacteria"/>
</dbReference>
<keyword evidence="7 10" id="KW-0235">DNA replication</keyword>
<dbReference type="PIRSF" id="PIRSF000804">
    <property type="entry name" value="DNA_pol_III_b"/>
    <property type="match status" value="1"/>
</dbReference>
<dbReference type="RefSeq" id="WP_013164296.1">
    <property type="nucleotide sequence ID" value="NC_014216.1"/>
</dbReference>
<dbReference type="GO" id="GO:0005737">
    <property type="term" value="C:cytoplasm"/>
    <property type="evidence" value="ECO:0007669"/>
    <property type="project" value="UniProtKB-SubCell"/>
</dbReference>
<dbReference type="InterPro" id="IPR022635">
    <property type="entry name" value="DNA_polIII_beta_C"/>
</dbReference>
<accession>D6Z5P2</accession>
<proteinExistence type="inferred from homology"/>
<evidence type="ECO:0000259" key="13">
    <source>
        <dbReference type="Pfam" id="PF02768"/>
    </source>
</evidence>
<evidence type="ECO:0000256" key="10">
    <source>
        <dbReference type="PIRNR" id="PIRNR000804"/>
    </source>
</evidence>
<dbReference type="Gene3D" id="3.70.10.10">
    <property type="match status" value="1"/>
</dbReference>
<feature type="domain" description="DNA polymerase III beta sliding clamp C-terminal" evidence="13">
    <location>
        <begin position="261"/>
        <end position="374"/>
    </location>
</feature>
<evidence type="ECO:0000256" key="8">
    <source>
        <dbReference type="ARBA" id="ARBA00022932"/>
    </source>
</evidence>
<comment type="subunit">
    <text evidence="10">Forms a ring-shaped head-to-tail homodimer around DNA.</text>
</comment>
<dbReference type="FunCoup" id="D6Z5P2">
    <property type="interactions" value="372"/>
</dbReference>
<comment type="subcellular location">
    <subcellularLocation>
        <location evidence="1 10">Cytoplasm</location>
    </subcellularLocation>
</comment>
<evidence type="ECO:0000256" key="1">
    <source>
        <dbReference type="ARBA" id="ARBA00004496"/>
    </source>
</evidence>
<dbReference type="PANTHER" id="PTHR30478:SF0">
    <property type="entry name" value="BETA SLIDING CLAMP"/>
    <property type="match status" value="1"/>
</dbReference>
<dbReference type="InParanoid" id="D6Z5P2"/>
<evidence type="ECO:0000256" key="5">
    <source>
        <dbReference type="ARBA" id="ARBA00022679"/>
    </source>
</evidence>
<name>D6Z5P2_DESAT</name>
<dbReference type="KEGG" id="dak:DaAHT2_2108"/>
<dbReference type="SUPFAM" id="SSF55979">
    <property type="entry name" value="DNA clamp"/>
    <property type="match status" value="3"/>
</dbReference>
<evidence type="ECO:0000256" key="4">
    <source>
        <dbReference type="ARBA" id="ARBA00022490"/>
    </source>
</evidence>
<dbReference type="OrthoDB" id="8421503at2"/>
<dbReference type="SMART" id="SM00480">
    <property type="entry name" value="POL3Bc"/>
    <property type="match status" value="1"/>
</dbReference>
<evidence type="ECO:0000313" key="15">
    <source>
        <dbReference type="Proteomes" id="UP000001508"/>
    </source>
</evidence>
<dbReference type="HOGENOM" id="CLU_038149_2_1_7"/>
<keyword evidence="4 10" id="KW-0963">Cytoplasm</keyword>
<dbReference type="Proteomes" id="UP000001508">
    <property type="component" value="Chromosome"/>
</dbReference>
<evidence type="ECO:0000256" key="2">
    <source>
        <dbReference type="ARBA" id="ARBA00010752"/>
    </source>
</evidence>
<sequence length="376" mass="42060">MTLAFNVSRLDFLTALAALQNITGKKGTLAVLANILLESDQEGLVMTATDLEVGIRCRIPAEILSPGSVTLPARKLFELVKESEEKHLHLEEQENSWVKISAESSDCRLSGISADEFPSFPPYREDNLVAIPTALMTDLIDKTIYSVAHEGENNFNLAGILLEKEILDEGHFLRMVSSDGHRLSMMEGKVETDLSSLEMDRVILIPKKGIQEIRKLCDEEETVLLGLEEKQAVLKAGGYTLVVRLMSGDFPDYKGIIQVINKAKHIGIDRRKMMHSLKRVNIFTEDRYNAVNFIIENDKITLSSQNMDYGSAREEVPAGYQGESMEIGFNGKYFYEALQVMDSEKVKAYINSEESPCLLQGDKDPGYLSVIMPMKL</sequence>
<gene>
    <name evidence="14" type="ordered locus">DaAHT2_2108</name>
</gene>
<dbReference type="AlphaFoldDB" id="D6Z5P2"/>
<dbReference type="InterPro" id="IPR046938">
    <property type="entry name" value="DNA_clamp_sf"/>
</dbReference>
<dbReference type="STRING" id="589865.DaAHT2_2108"/>
<comment type="function">
    <text evidence="10">Confers DNA tethering and processivity to DNA polymerases and other proteins. Acts as a clamp, forming a ring around DNA (a reaction catalyzed by the clamp-loading complex) which diffuses in an ATP-independent manner freely and bidirectionally along dsDNA. Initially characterized for its ability to contact the catalytic subunit of DNA polymerase III (Pol III), a complex, multichain enzyme responsible for most of the replicative synthesis in bacteria; Pol III exhibits 3'-5' exonuclease proofreading activity. The beta chain is required for initiation of replication as well as for processivity of DNA replication.</text>
</comment>
<dbReference type="GO" id="GO:0009360">
    <property type="term" value="C:DNA polymerase III complex"/>
    <property type="evidence" value="ECO:0007669"/>
    <property type="project" value="InterPro"/>
</dbReference>
<evidence type="ECO:0000259" key="12">
    <source>
        <dbReference type="Pfam" id="PF02767"/>
    </source>
</evidence>
<evidence type="ECO:0000256" key="9">
    <source>
        <dbReference type="ARBA" id="ARBA00023125"/>
    </source>
</evidence>
<feature type="domain" description="DNA polymerase III beta sliding clamp N-terminal" evidence="11">
    <location>
        <begin position="4"/>
        <end position="120"/>
    </location>
</feature>
<dbReference type="CDD" id="cd00140">
    <property type="entry name" value="beta_clamp"/>
    <property type="match status" value="1"/>
</dbReference>